<dbReference type="InterPro" id="IPR000219">
    <property type="entry name" value="DH_dom"/>
</dbReference>
<evidence type="ECO:0000313" key="6">
    <source>
        <dbReference type="EMBL" id="ODN84697.1"/>
    </source>
</evidence>
<dbReference type="PROSITE" id="PS50003">
    <property type="entry name" value="PH_DOMAIN"/>
    <property type="match status" value="1"/>
</dbReference>
<dbReference type="Gene3D" id="1.20.900.10">
    <property type="entry name" value="Dbl homology (DH) domain"/>
    <property type="match status" value="1"/>
</dbReference>
<feature type="region of interest" description="Disordered" evidence="2">
    <location>
        <begin position="138"/>
        <end position="165"/>
    </location>
</feature>
<dbReference type="EMBL" id="AWGJ01000001">
    <property type="protein sequence ID" value="ODN84697.1"/>
    <property type="molecule type" value="Genomic_DNA"/>
</dbReference>
<dbReference type="InterPro" id="IPR001180">
    <property type="entry name" value="CNH_dom"/>
</dbReference>
<name>A0A1E3I800_9TREE</name>
<dbReference type="STRING" id="1295533.A0A1E3I800"/>
<feature type="compositionally biased region" description="Basic and acidic residues" evidence="2">
    <location>
        <begin position="26"/>
        <end position="40"/>
    </location>
</feature>
<feature type="region of interest" description="Disordered" evidence="2">
    <location>
        <begin position="19"/>
        <end position="59"/>
    </location>
</feature>
<sequence length="972" mass="109957">MERHLPARLPSWRRHRPRLSWSGRASPRDHDAAVETRSHDGIGGVPYSQQPESSPYQHAVPPPSVISVASQLQWRERRQSGGDEEMYVDDTVDEYSWIDPSEVGTDRLRTTPLPGAAPRELTPRGFAASSDTLASHFSTRVPSRNLPSPPNEEASRQPGPSRHLSPEDSYNLLLLYQSTSPAFSLVSSYSPFASLSPGLQQQLGHAPHFDPEFWYEVVDKAFHDSLDSKEQNRQESWWEMVRSEKMYVEDLGVICDVLIHGLRTADPPIIEHSRLEPFIKEVFSTSVLLYQSHLKILSRVLERQREQWPLMMSLTDIYLENFLELLDLYDAYMKNYPYAKARAEREAARNPKFALFLTSSSIPRKGINTFLMRPATRLPRVILMLRALLHRTPLDHQDQEDIPTLIDVLHRVVKSSEPGISNAEEKIGLWDAAERLMFKKGEIVELDLLNPKRALVHRGDVRKRVRIEKDWHGWQKIHAILLDNYLLLTREDNEGRFAVVSRPIHLDFMRVLVADAVPERSFNKSNPARGPTGGFLDTVRGTDMMYPFTISDGDSQGRTYTICTEKPEERRKWIEKIEGAKVLRDYDVESNRLFVINTISPPRGLKDPVTCADTFVWHGNKALAVAAGRSVWIGWLGEADTFQEAIRFDTGQVTSITTIPEFPWLLTMNGGTIVAFNLRDMMTTVDPQTWVRQRRIDGVLLSRPGQHVAWMSVGKSKGRTLVAYAVYANTSHNTVFAFVEPFQPHPHLGTPSTRFPSQPPFRLLSTLTVPGYASSLTFFRATLAVITEKEITITEIGNPDLNTLPTTQGLGTLEEGAPLLKLLSGGLRRGGGRPLGMWQTGDNEFILVYDWGACYVTKCEFPSLAFMAWADWMSVVGEISRSGTYLRWNGQPSQAVFQSPYLLLFDEFGGRAEVRDVVSGRMCEIIEEKGLRLMKSTREDQTMCGWTATGLVQVVEVSVPIWVVGQHSLTRL</sequence>
<dbReference type="Pfam" id="PF00621">
    <property type="entry name" value="RhoGEF"/>
    <property type="match status" value="1"/>
</dbReference>
<protein>
    <recommendedName>
        <fullName evidence="8">DH domain-containing protein</fullName>
    </recommendedName>
</protein>
<dbReference type="InterPro" id="IPR011993">
    <property type="entry name" value="PH-like_dom_sf"/>
</dbReference>
<dbReference type="InterPro" id="IPR001849">
    <property type="entry name" value="PH_domain"/>
</dbReference>
<dbReference type="SMART" id="SM00233">
    <property type="entry name" value="PH"/>
    <property type="match status" value="1"/>
</dbReference>
<dbReference type="Gene3D" id="2.30.29.30">
    <property type="entry name" value="Pleckstrin-homology domain (PH domain)/Phosphotyrosine-binding domain (PTB)"/>
    <property type="match status" value="1"/>
</dbReference>
<keyword evidence="7" id="KW-1185">Reference proteome</keyword>
<evidence type="ECO:0008006" key="8">
    <source>
        <dbReference type="Google" id="ProtNLM"/>
    </source>
</evidence>
<evidence type="ECO:0000313" key="7">
    <source>
        <dbReference type="Proteomes" id="UP000094065"/>
    </source>
</evidence>
<dbReference type="InterPro" id="IPR035899">
    <property type="entry name" value="DBL_dom_sf"/>
</dbReference>
<dbReference type="SUPFAM" id="SSF48065">
    <property type="entry name" value="DBL homology domain (DH-domain)"/>
    <property type="match status" value="1"/>
</dbReference>
<dbReference type="SMART" id="SM00325">
    <property type="entry name" value="RhoGEF"/>
    <property type="match status" value="1"/>
</dbReference>
<dbReference type="PANTHER" id="PTHR46572">
    <property type="entry name" value="RHO1 GDP-GTP EXCHANGE PROTEIN 1-RELATED"/>
    <property type="match status" value="1"/>
</dbReference>
<dbReference type="Pfam" id="PF00780">
    <property type="entry name" value="CNH"/>
    <property type="match status" value="1"/>
</dbReference>
<evidence type="ECO:0000259" key="4">
    <source>
        <dbReference type="PROSITE" id="PS50010"/>
    </source>
</evidence>
<reference evidence="6 7" key="1">
    <citation type="submission" date="2016-06" db="EMBL/GenBank/DDBJ databases">
        <title>Evolution of pathogenesis and genome organization in the Tremellales.</title>
        <authorList>
            <person name="Cuomo C."/>
            <person name="Litvintseva A."/>
            <person name="Heitman J."/>
            <person name="Chen Y."/>
            <person name="Sun S."/>
            <person name="Springer D."/>
            <person name="Dromer F."/>
            <person name="Young S."/>
            <person name="Zeng Q."/>
            <person name="Chapman S."/>
            <person name="Gujja S."/>
            <person name="Saif S."/>
            <person name="Birren B."/>
        </authorList>
    </citation>
    <scope>NUCLEOTIDE SEQUENCE [LARGE SCALE GENOMIC DNA]</scope>
    <source>
        <strain evidence="6 7">CBS 6039</strain>
    </source>
</reference>
<proteinExistence type="predicted"/>
<feature type="compositionally biased region" description="Polar residues" evidence="2">
    <location>
        <begin position="47"/>
        <end position="56"/>
    </location>
</feature>
<dbReference type="PROSITE" id="PS50010">
    <property type="entry name" value="DH_2"/>
    <property type="match status" value="1"/>
</dbReference>
<organism evidence="6 7">
    <name type="scientific">Cryptococcus amylolentus CBS 6039</name>
    <dbReference type="NCBI Taxonomy" id="1295533"/>
    <lineage>
        <taxon>Eukaryota</taxon>
        <taxon>Fungi</taxon>
        <taxon>Dikarya</taxon>
        <taxon>Basidiomycota</taxon>
        <taxon>Agaricomycotina</taxon>
        <taxon>Tremellomycetes</taxon>
        <taxon>Tremellales</taxon>
        <taxon>Cryptococcaceae</taxon>
        <taxon>Cryptococcus</taxon>
    </lineage>
</organism>
<evidence type="ECO:0000259" key="3">
    <source>
        <dbReference type="PROSITE" id="PS50003"/>
    </source>
</evidence>
<dbReference type="InterPro" id="IPR052233">
    <property type="entry name" value="Rho-type_GEFs"/>
</dbReference>
<accession>A0A1E3I800</accession>
<gene>
    <name evidence="6" type="ORF">L202_00589</name>
</gene>
<comment type="caution">
    <text evidence="6">The sequence shown here is derived from an EMBL/GenBank/DDBJ whole genome shotgun (WGS) entry which is preliminary data.</text>
</comment>
<dbReference type="Proteomes" id="UP000094065">
    <property type="component" value="Unassembled WGS sequence"/>
</dbReference>
<dbReference type="OrthoDB" id="2272012at2759"/>
<feature type="region of interest" description="Disordered" evidence="2">
    <location>
        <begin position="103"/>
        <end position="123"/>
    </location>
</feature>
<dbReference type="GeneID" id="30151898"/>
<feature type="domain" description="CNH" evidence="5">
    <location>
        <begin position="606"/>
        <end position="941"/>
    </location>
</feature>
<feature type="domain" description="PH" evidence="3">
    <location>
        <begin position="454"/>
        <end position="582"/>
    </location>
</feature>
<evidence type="ECO:0000256" key="2">
    <source>
        <dbReference type="SAM" id="MobiDB-lite"/>
    </source>
</evidence>
<dbReference type="RefSeq" id="XP_018998500.1">
    <property type="nucleotide sequence ID" value="XM_019133795.1"/>
</dbReference>
<evidence type="ECO:0000259" key="5">
    <source>
        <dbReference type="PROSITE" id="PS50219"/>
    </source>
</evidence>
<dbReference type="AlphaFoldDB" id="A0A1E3I800"/>
<dbReference type="PANTHER" id="PTHR46572:SF1">
    <property type="entry name" value="RHO1 GUANINE NUCLEOTIDE EXCHANGE FACTOR TUS1"/>
    <property type="match status" value="1"/>
</dbReference>
<dbReference type="GO" id="GO:0005085">
    <property type="term" value="F:guanyl-nucleotide exchange factor activity"/>
    <property type="evidence" value="ECO:0007669"/>
    <property type="project" value="UniProtKB-KW"/>
</dbReference>
<evidence type="ECO:0000256" key="1">
    <source>
        <dbReference type="ARBA" id="ARBA00022658"/>
    </source>
</evidence>
<feature type="domain" description="DH" evidence="4">
    <location>
        <begin position="232"/>
        <end position="419"/>
    </location>
</feature>
<keyword evidence="1" id="KW-0344">Guanine-nucleotide releasing factor</keyword>
<dbReference type="PROSITE" id="PS50219">
    <property type="entry name" value="CNH"/>
    <property type="match status" value="1"/>
</dbReference>
<dbReference type="SUPFAM" id="SSF50729">
    <property type="entry name" value="PH domain-like"/>
    <property type="match status" value="1"/>
</dbReference>